<evidence type="ECO:0000313" key="1">
    <source>
        <dbReference type="EMBL" id="KAF0922189.1"/>
    </source>
</evidence>
<dbReference type="Proteomes" id="UP000479710">
    <property type="component" value="Unassembled WGS sequence"/>
</dbReference>
<name>A0A6G1EBS3_9ORYZ</name>
<reference evidence="1 2" key="1">
    <citation type="submission" date="2019-11" db="EMBL/GenBank/DDBJ databases">
        <title>Whole genome sequence of Oryza granulata.</title>
        <authorList>
            <person name="Li W."/>
        </authorList>
    </citation>
    <scope>NUCLEOTIDE SEQUENCE [LARGE SCALE GENOMIC DNA]</scope>
    <source>
        <strain evidence="2">cv. Menghai</strain>
        <tissue evidence="1">Leaf</tissue>
    </source>
</reference>
<sequence>MVTAAKRTHGSSVWARARRFFRCVGPNQPNHHVVHTRMASPCMVLKEKTTRVDVWCNDGDSNPNLKCGNTRGGASLCCSLTAASSR</sequence>
<organism evidence="1 2">
    <name type="scientific">Oryza meyeriana var. granulata</name>
    <dbReference type="NCBI Taxonomy" id="110450"/>
    <lineage>
        <taxon>Eukaryota</taxon>
        <taxon>Viridiplantae</taxon>
        <taxon>Streptophyta</taxon>
        <taxon>Embryophyta</taxon>
        <taxon>Tracheophyta</taxon>
        <taxon>Spermatophyta</taxon>
        <taxon>Magnoliopsida</taxon>
        <taxon>Liliopsida</taxon>
        <taxon>Poales</taxon>
        <taxon>Poaceae</taxon>
        <taxon>BOP clade</taxon>
        <taxon>Oryzoideae</taxon>
        <taxon>Oryzeae</taxon>
        <taxon>Oryzinae</taxon>
        <taxon>Oryza</taxon>
        <taxon>Oryza meyeriana</taxon>
    </lineage>
</organism>
<keyword evidence="2" id="KW-1185">Reference proteome</keyword>
<protein>
    <submittedName>
        <fullName evidence="1">Uncharacterized protein</fullName>
    </submittedName>
</protein>
<proteinExistence type="predicted"/>
<accession>A0A6G1EBS3</accession>
<dbReference type="EMBL" id="SPHZ02000004">
    <property type="protein sequence ID" value="KAF0922189.1"/>
    <property type="molecule type" value="Genomic_DNA"/>
</dbReference>
<dbReference type="AlphaFoldDB" id="A0A6G1EBS3"/>
<comment type="caution">
    <text evidence="1">The sequence shown here is derived from an EMBL/GenBank/DDBJ whole genome shotgun (WGS) entry which is preliminary data.</text>
</comment>
<evidence type="ECO:0000313" key="2">
    <source>
        <dbReference type="Proteomes" id="UP000479710"/>
    </source>
</evidence>
<gene>
    <name evidence="1" type="ORF">E2562_027785</name>
</gene>